<keyword evidence="1" id="KW-1133">Transmembrane helix</keyword>
<reference evidence="2" key="1">
    <citation type="submission" date="2018-06" db="EMBL/GenBank/DDBJ databases">
        <authorList>
            <person name="Zhirakovskaya E."/>
        </authorList>
    </citation>
    <scope>NUCLEOTIDE SEQUENCE</scope>
</reference>
<evidence type="ECO:0000256" key="1">
    <source>
        <dbReference type="SAM" id="Phobius"/>
    </source>
</evidence>
<proteinExistence type="predicted"/>
<organism evidence="2">
    <name type="scientific">hydrothermal vent metagenome</name>
    <dbReference type="NCBI Taxonomy" id="652676"/>
    <lineage>
        <taxon>unclassified sequences</taxon>
        <taxon>metagenomes</taxon>
        <taxon>ecological metagenomes</taxon>
    </lineage>
</organism>
<gene>
    <name evidence="2" type="ORF">MNBD_PLANCTO03-1679</name>
</gene>
<accession>A0A3B1E402</accession>
<keyword evidence="1" id="KW-0812">Transmembrane</keyword>
<dbReference type="EMBL" id="UOGK01000409">
    <property type="protein sequence ID" value="VAX40545.1"/>
    <property type="molecule type" value="Genomic_DNA"/>
</dbReference>
<name>A0A3B1E402_9ZZZZ</name>
<feature type="transmembrane region" description="Helical" evidence="1">
    <location>
        <begin position="110"/>
        <end position="129"/>
    </location>
</feature>
<feature type="transmembrane region" description="Helical" evidence="1">
    <location>
        <begin position="17"/>
        <end position="38"/>
    </location>
</feature>
<feature type="transmembrane region" description="Helical" evidence="1">
    <location>
        <begin position="135"/>
        <end position="164"/>
    </location>
</feature>
<keyword evidence="1" id="KW-0472">Membrane</keyword>
<feature type="transmembrane region" description="Helical" evidence="1">
    <location>
        <begin position="70"/>
        <end position="90"/>
    </location>
</feature>
<dbReference type="AlphaFoldDB" id="A0A3B1E402"/>
<protein>
    <submittedName>
        <fullName evidence="2">Uncharacterized protein</fullName>
    </submittedName>
</protein>
<evidence type="ECO:0000313" key="2">
    <source>
        <dbReference type="EMBL" id="VAX40545.1"/>
    </source>
</evidence>
<sequence>MLPDGNMDSSEQQLRTLSLLVGSLLLGMVSFVVMAVVMGPSGAGAIGGSGGSGGTGGGGGNAPGSQQLPMVFWIAVGAVTAGCFGAFLAFGKVAQDQAKAKWEAREDDEAGRAAVVQVLFVSTIIRAAFAEMPGVLAGATILIGGGLYPLAVAGVSVLLLASLLPVRSRLARLEEAATGMRWVGTHRDGV</sequence>